<dbReference type="GO" id="GO:0005524">
    <property type="term" value="F:ATP binding"/>
    <property type="evidence" value="ECO:0007669"/>
    <property type="project" value="UniProtKB-KW"/>
</dbReference>
<dbReference type="InterPro" id="IPR027417">
    <property type="entry name" value="P-loop_NTPase"/>
</dbReference>
<dbReference type="Pfam" id="PF00004">
    <property type="entry name" value="AAA"/>
    <property type="match status" value="2"/>
</dbReference>
<name>A0AAE4AN54_9BACT</name>
<dbReference type="InterPro" id="IPR050221">
    <property type="entry name" value="26S_Proteasome_ATPase"/>
</dbReference>
<reference evidence="5" key="1">
    <citation type="submission" date="2023-07" db="EMBL/GenBank/DDBJ databases">
        <title>Genomic Encyclopedia of Type Strains, Phase IV (KMG-IV): sequencing the most valuable type-strain genomes for metagenomic binning, comparative biology and taxonomic classification.</title>
        <authorList>
            <person name="Goeker M."/>
        </authorList>
    </citation>
    <scope>NUCLEOTIDE SEQUENCE</scope>
    <source>
        <strain evidence="5">DSM 24202</strain>
    </source>
</reference>
<evidence type="ECO:0000256" key="3">
    <source>
        <dbReference type="ARBA" id="ARBA00022840"/>
    </source>
</evidence>
<keyword evidence="3" id="KW-0067">ATP-binding</keyword>
<keyword evidence="6" id="KW-1185">Reference proteome</keyword>
<protein>
    <submittedName>
        <fullName evidence="5">SpoVK/Ycf46/Vps4 family AAA+-type ATPase</fullName>
    </submittedName>
</protein>
<evidence type="ECO:0000313" key="5">
    <source>
        <dbReference type="EMBL" id="MDQ0289075.1"/>
    </source>
</evidence>
<dbReference type="Proteomes" id="UP001238163">
    <property type="component" value="Unassembled WGS sequence"/>
</dbReference>
<dbReference type="InterPro" id="IPR003959">
    <property type="entry name" value="ATPase_AAA_core"/>
</dbReference>
<comment type="caution">
    <text evidence="5">The sequence shown here is derived from an EMBL/GenBank/DDBJ whole genome shotgun (WGS) entry which is preliminary data.</text>
</comment>
<comment type="similarity">
    <text evidence="1">Belongs to the AAA ATPase family.</text>
</comment>
<dbReference type="Gene3D" id="3.40.50.300">
    <property type="entry name" value="P-loop containing nucleotide triphosphate hydrolases"/>
    <property type="match status" value="2"/>
</dbReference>
<organism evidence="5 6">
    <name type="scientific">Oligosphaera ethanolica</name>
    <dbReference type="NCBI Taxonomy" id="760260"/>
    <lineage>
        <taxon>Bacteria</taxon>
        <taxon>Pseudomonadati</taxon>
        <taxon>Lentisphaerota</taxon>
        <taxon>Oligosphaeria</taxon>
        <taxon>Oligosphaerales</taxon>
        <taxon>Oligosphaeraceae</taxon>
        <taxon>Oligosphaera</taxon>
    </lineage>
</organism>
<evidence type="ECO:0000256" key="2">
    <source>
        <dbReference type="ARBA" id="ARBA00022741"/>
    </source>
</evidence>
<dbReference type="RefSeq" id="WP_307260419.1">
    <property type="nucleotide sequence ID" value="NZ_JAUSVL010000001.1"/>
</dbReference>
<dbReference type="InterPro" id="IPR003593">
    <property type="entry name" value="AAA+_ATPase"/>
</dbReference>
<dbReference type="SMART" id="SM00382">
    <property type="entry name" value="AAA"/>
    <property type="match status" value="2"/>
</dbReference>
<evidence type="ECO:0000313" key="6">
    <source>
        <dbReference type="Proteomes" id="UP001238163"/>
    </source>
</evidence>
<dbReference type="AlphaFoldDB" id="A0AAE4AN54"/>
<sequence length="789" mass="87082">MTTTKKNTTKVTTTATTTATEAAQLQALDDARIFSGDLWCKMHATGFYRNLLVKQREDIDDSGWWQFPGVVLRHSEVSALYDGLLSRSVRQKMAARENYRNRPPEFAEGDCSRDVFDFLYKNVLTRTRFVAALGELLGRRQDELRAALAGEGAEPSALAAKFQEAKTLFQLDDQECLVLLFLYLSGGDIWSLDDVFSSRRMGGEGKKVANLAMALGCTQAQASRLLGKDGNLRRFGLLDERGLDIDDYVRDFLSGANDTPLSDRYYSRFAGEVLPWEMHGKLAEQDGAVLSDLIRARKPGKGQNILLYGLAGTGKTAFAQSLAAKLGKELYFINQTDSCDGRLRNGGTNFRFAGLEVANLRLDAEKVIVCVDECDKMLANVGLGAPFFQMFGMPVDRDGEGKGQLNAVLDSLKLTVIWIANTRQNAIDPSSRRRFDFNVYFDALSPTARRFIWDNALTRYGVTGRLSEDALAELSCRYPVNAGGIDVAVRNAAAICSSKPEADFTATVMLYLRSHCNILNIADSLDGNKPARDYSLEGLNIKSGPKLERIVAACDKYLDQGNRPGVASDTPRLNLLLSGAPGTGKTEFVKYLAEKLGRPLNIKMASDLLDCYVGGTEQRIANAFREAAAEGSILFIDEGDAMLGSRAKAVRSWETSMVTTLLNQMENFAGIFVMATNFAQNLDPAAIRRFTFKLQFDYLDMRGKLHFYGCFFKRLGLPKLSAADREALEAVPCLTPGDFRNVRQQFFYLANAKVSNAEIIKALADEAANKDQLSMAVAFANQRKIGFEA</sequence>
<dbReference type="GO" id="GO:0016887">
    <property type="term" value="F:ATP hydrolysis activity"/>
    <property type="evidence" value="ECO:0007669"/>
    <property type="project" value="InterPro"/>
</dbReference>
<evidence type="ECO:0000259" key="4">
    <source>
        <dbReference type="SMART" id="SM00382"/>
    </source>
</evidence>
<feature type="domain" description="AAA+ ATPase" evidence="4">
    <location>
        <begin position="571"/>
        <end position="700"/>
    </location>
</feature>
<accession>A0AAE4AN54</accession>
<feature type="domain" description="AAA+ ATPase" evidence="4">
    <location>
        <begin position="301"/>
        <end position="445"/>
    </location>
</feature>
<gene>
    <name evidence="5" type="ORF">J3R75_001182</name>
</gene>
<dbReference type="EMBL" id="JAUSVL010000001">
    <property type="protein sequence ID" value="MDQ0289075.1"/>
    <property type="molecule type" value="Genomic_DNA"/>
</dbReference>
<evidence type="ECO:0000256" key="1">
    <source>
        <dbReference type="ARBA" id="ARBA00006914"/>
    </source>
</evidence>
<proteinExistence type="inferred from homology"/>
<keyword evidence="2" id="KW-0547">Nucleotide-binding</keyword>
<dbReference type="CDD" id="cd19481">
    <property type="entry name" value="RecA-like_protease"/>
    <property type="match status" value="1"/>
</dbReference>
<dbReference type="PANTHER" id="PTHR23073">
    <property type="entry name" value="26S PROTEASOME REGULATORY SUBUNIT"/>
    <property type="match status" value="1"/>
</dbReference>
<dbReference type="SUPFAM" id="SSF52540">
    <property type="entry name" value="P-loop containing nucleoside triphosphate hydrolases"/>
    <property type="match status" value="2"/>
</dbReference>